<keyword evidence="2" id="KW-1185">Reference proteome</keyword>
<name>A0A0M0JVD3_9EUKA</name>
<comment type="caution">
    <text evidence="1">The sequence shown here is derived from an EMBL/GenBank/DDBJ whole genome shotgun (WGS) entry which is preliminary data.</text>
</comment>
<dbReference type="EMBL" id="JWZX01002218">
    <property type="protein sequence ID" value="KOO30479.1"/>
    <property type="molecule type" value="Genomic_DNA"/>
</dbReference>
<protein>
    <submittedName>
        <fullName evidence="1">Uncharacterized protein</fullName>
    </submittedName>
</protein>
<gene>
    <name evidence="1" type="ORF">Ctob_013364</name>
</gene>
<dbReference type="Proteomes" id="UP000037460">
    <property type="component" value="Unassembled WGS sequence"/>
</dbReference>
<accession>A0A0M0JVD3</accession>
<evidence type="ECO:0000313" key="2">
    <source>
        <dbReference type="Proteomes" id="UP000037460"/>
    </source>
</evidence>
<organism evidence="1 2">
    <name type="scientific">Chrysochromulina tobinii</name>
    <dbReference type="NCBI Taxonomy" id="1460289"/>
    <lineage>
        <taxon>Eukaryota</taxon>
        <taxon>Haptista</taxon>
        <taxon>Haptophyta</taxon>
        <taxon>Prymnesiophyceae</taxon>
        <taxon>Prymnesiales</taxon>
        <taxon>Chrysochromulinaceae</taxon>
        <taxon>Chrysochromulina</taxon>
    </lineage>
</organism>
<sequence length="320" mass="33767">MPTCDAASVPPTPTEAAVPLSPLPDGVQGAGAFVVLKIGAADFAPGRAPRLSKTIAYSLQNQWSPGAAKPKSENYSAALVKRFLKRLTGSRSNDGYALQRIGLIVLSEAHAATLGATDRTLITDASYTEFLSYLGTVARQLAHEYSGTVHEHAVAAWHALTAQPVEPLGVVRLYHAARLAAAGAAGGGADAGDAQDPAILGQIGEFLEVCRLRAELGTTAVIKWLNKDFEMGRPYDILVEYPNQNGDGGFEEVEVDVKVAGIKAHEDPARPPKKPNSTRELKIEIRIPADTVALWSGGGTAVGARRRVLHVVVPAMSARA</sequence>
<dbReference type="AlphaFoldDB" id="A0A0M0JVD3"/>
<proteinExistence type="predicted"/>
<reference evidence="2" key="1">
    <citation type="journal article" date="2015" name="PLoS Genet.">
        <title>Genome Sequence and Transcriptome Analyses of Chrysochromulina tobin: Metabolic Tools for Enhanced Algal Fitness in the Prominent Order Prymnesiales (Haptophyceae).</title>
        <authorList>
            <person name="Hovde B.T."/>
            <person name="Deodato C.R."/>
            <person name="Hunsperger H.M."/>
            <person name="Ryken S.A."/>
            <person name="Yost W."/>
            <person name="Jha R.K."/>
            <person name="Patterson J."/>
            <person name="Monnat R.J. Jr."/>
            <person name="Barlow S.B."/>
            <person name="Starkenburg S.R."/>
            <person name="Cattolico R.A."/>
        </authorList>
    </citation>
    <scope>NUCLEOTIDE SEQUENCE</scope>
    <source>
        <strain evidence="2">CCMP291</strain>
    </source>
</reference>
<evidence type="ECO:0000313" key="1">
    <source>
        <dbReference type="EMBL" id="KOO30479.1"/>
    </source>
</evidence>